<dbReference type="Proteomes" id="UP001592582">
    <property type="component" value="Unassembled WGS sequence"/>
</dbReference>
<evidence type="ECO:0000313" key="2">
    <source>
        <dbReference type="Proteomes" id="UP001592582"/>
    </source>
</evidence>
<organism evidence="1 2">
    <name type="scientific">Streptacidiphilus alkalitolerans</name>
    <dbReference type="NCBI Taxonomy" id="3342712"/>
    <lineage>
        <taxon>Bacteria</taxon>
        <taxon>Bacillati</taxon>
        <taxon>Actinomycetota</taxon>
        <taxon>Actinomycetes</taxon>
        <taxon>Kitasatosporales</taxon>
        <taxon>Streptomycetaceae</taxon>
        <taxon>Streptacidiphilus</taxon>
    </lineage>
</organism>
<dbReference type="PANTHER" id="PTHR32347">
    <property type="entry name" value="EFFLUX SYSTEM COMPONENT YKNX-RELATED"/>
    <property type="match status" value="1"/>
</dbReference>
<protein>
    <submittedName>
        <fullName evidence="1">Efflux RND transporter periplasmic adaptor subunit</fullName>
    </submittedName>
</protein>
<proteinExistence type="predicted"/>
<accession>A0ABV6VC34</accession>
<dbReference type="Pfam" id="PF25967">
    <property type="entry name" value="RND-MFP_C"/>
    <property type="match status" value="1"/>
</dbReference>
<dbReference type="Gene3D" id="2.40.30.170">
    <property type="match status" value="1"/>
</dbReference>
<evidence type="ECO:0000313" key="1">
    <source>
        <dbReference type="EMBL" id="MFC1411208.1"/>
    </source>
</evidence>
<dbReference type="SUPFAM" id="SSF111369">
    <property type="entry name" value="HlyD-like secretion proteins"/>
    <property type="match status" value="1"/>
</dbReference>
<dbReference type="Gene3D" id="1.10.287.470">
    <property type="entry name" value="Helix hairpin bin"/>
    <property type="match status" value="1"/>
</dbReference>
<keyword evidence="2" id="KW-1185">Reference proteome</keyword>
<reference evidence="1 2" key="1">
    <citation type="submission" date="2024-09" db="EMBL/GenBank/DDBJ databases">
        <authorList>
            <person name="Lee S.D."/>
        </authorList>
    </citation>
    <scope>NUCLEOTIDE SEQUENCE [LARGE SCALE GENOMIC DNA]</scope>
    <source>
        <strain evidence="1 2">N1-1</strain>
    </source>
</reference>
<name>A0ABV6VC34_9ACTN</name>
<dbReference type="Pfam" id="PF25990">
    <property type="entry name" value="Beta-barrel_YknX"/>
    <property type="match status" value="1"/>
</dbReference>
<dbReference type="Gene3D" id="2.40.420.20">
    <property type="match status" value="1"/>
</dbReference>
<sequence>MKALPRRRRAVLIYSVAGLVLVGGAGVTYAAVNDSGSTGATAAKTATVAQGTVRATVSGSGSLVSPSNAGLDFVTGGTLSEVDVAVGAKVTAGEVLAKVDPTDADAALTTAQATLATAQENLASVEAGNGPTSSSGSGGSSGTGTGSSGGSGSGSAGGGGTGGTAPTTGASGGRSTQPSTGGSPSSTPTTGTPTPTSTATPSASATTSAAARPASYVAETTTTTASATPSVNPADLAQAEQQVTTAENGVADAQRAVDGTVLTAPESGTVASVAGKVGDSVSGSSASATSSSSTPSGFVVITNPTGMELSADFSEADALKLRSGQSAAVTLTAEAGTAPLTAKVLSISSLPVSSSSSSSGGGGGGGGSSSSTAVQYAVLLAITSDTSTLQTGLSASVQVTTAEATDALWVPTSAVTGTGTGSSVTVVGANGATTRQPVTVGVQGDTQVQITKGVSLGQKVQLTVVSAGGSNGFPSDAFPGGS</sequence>
<dbReference type="InterPro" id="IPR058636">
    <property type="entry name" value="Beta-barrel_YknX"/>
</dbReference>
<dbReference type="InterPro" id="IPR058627">
    <property type="entry name" value="MdtA-like_C"/>
</dbReference>
<dbReference type="InterPro" id="IPR050465">
    <property type="entry name" value="UPF0194_transport"/>
</dbReference>
<comment type="caution">
    <text evidence="1">The sequence shown here is derived from an EMBL/GenBank/DDBJ whole genome shotgun (WGS) entry which is preliminary data.</text>
</comment>
<dbReference type="EMBL" id="JBHEZX010000007">
    <property type="protein sequence ID" value="MFC1411208.1"/>
    <property type="molecule type" value="Genomic_DNA"/>
</dbReference>
<gene>
    <name evidence="1" type="ORF">ACEZDG_18255</name>
</gene>
<dbReference type="Gene3D" id="2.40.50.100">
    <property type="match status" value="1"/>
</dbReference>
<dbReference type="PANTHER" id="PTHR32347:SF23">
    <property type="entry name" value="BLL5650 PROTEIN"/>
    <property type="match status" value="1"/>
</dbReference>